<dbReference type="PROSITE" id="PS50057">
    <property type="entry name" value="FERM_3"/>
    <property type="match status" value="1"/>
</dbReference>
<evidence type="ECO:0000313" key="2">
    <source>
        <dbReference type="EMBL" id="OUC43095.1"/>
    </source>
</evidence>
<dbReference type="SUPFAM" id="SSF47031">
    <property type="entry name" value="Second domain of FERM"/>
    <property type="match status" value="1"/>
</dbReference>
<dbReference type="GO" id="GO:0035332">
    <property type="term" value="P:positive regulation of hippo signaling"/>
    <property type="evidence" value="ECO:0007669"/>
    <property type="project" value="TreeGrafter"/>
</dbReference>
<dbReference type="GO" id="GO:0098592">
    <property type="term" value="C:cytoplasmic side of apical plasma membrane"/>
    <property type="evidence" value="ECO:0007669"/>
    <property type="project" value="TreeGrafter"/>
</dbReference>
<dbReference type="EMBL" id="LVZM01015946">
    <property type="protein sequence ID" value="OUC43095.1"/>
    <property type="molecule type" value="Genomic_DNA"/>
</dbReference>
<dbReference type="InterPro" id="IPR018979">
    <property type="entry name" value="FERM_N"/>
</dbReference>
<dbReference type="InterPro" id="IPR029071">
    <property type="entry name" value="Ubiquitin-like_domsf"/>
</dbReference>
<proteinExistence type="predicted"/>
<dbReference type="PANTHER" id="PTHR13429">
    <property type="entry name" value="FERM DOMAIN (PROTEIN4.1-EZRIN-RADIXIN-MOESIN) FAMILY"/>
    <property type="match status" value="1"/>
</dbReference>
<dbReference type="InterPro" id="IPR047145">
    <property type="entry name" value="FRMD6-like"/>
</dbReference>
<dbReference type="Gene3D" id="3.10.20.90">
    <property type="entry name" value="Phosphatidylinositol 3-kinase Catalytic Subunit, Chain A, domain 1"/>
    <property type="match status" value="1"/>
</dbReference>
<dbReference type="Pfam" id="PF09379">
    <property type="entry name" value="FERM_N"/>
    <property type="match status" value="1"/>
</dbReference>
<dbReference type="SMART" id="SM00295">
    <property type="entry name" value="B41"/>
    <property type="match status" value="1"/>
</dbReference>
<feature type="domain" description="FERM" evidence="1">
    <location>
        <begin position="58"/>
        <end position="356"/>
    </location>
</feature>
<reference evidence="2 3" key="1">
    <citation type="submission" date="2015-04" db="EMBL/GenBank/DDBJ databases">
        <title>Draft genome of the roundworm Trichinella nativa.</title>
        <authorList>
            <person name="Mitreva M."/>
        </authorList>
    </citation>
    <scope>NUCLEOTIDE SEQUENCE [LARGE SCALE GENOMIC DNA]</scope>
    <source>
        <strain evidence="2 3">ISS45</strain>
    </source>
</reference>
<evidence type="ECO:0000313" key="3">
    <source>
        <dbReference type="Proteomes" id="UP000243006"/>
    </source>
</evidence>
<dbReference type="InterPro" id="IPR019749">
    <property type="entry name" value="Band_41_domain"/>
</dbReference>
<accession>A0A1Y3EDP2</accession>
<dbReference type="Gene3D" id="1.20.80.10">
    <property type="match status" value="1"/>
</dbReference>
<sequence length="356" mass="39784">MPFECPTGGSSPLAGLVASKSRCSTSMATARRFCASGPFAGPVFVSRSTNYLLTSGMKYVDVQLLTGQHLYVAVDVRCKVADIFDCVCAHIGTQMPRLFGLCVRIENEYRFLELSQKFSKCTPKNWSKSGGSGTDMLGQPSVILYLRVHTYVDAVRIISCPIALLHYYMQLRENLRVYWSPEWVREEQCYEATALALQADFGDYNENTAAGTVYFSPELYFPSWVVEYRGVHFLRRHTPTVHQDCQGMDPQEARYRFCEELSTGLSAVNVHLYRLKRTKSEQFDSILLGIGPTGIDVFEPKQDNPRALLDGKIAQKQCSIYGVIDGTTAISNGETLIQSSDGKITTNGCDKIFPYV</sequence>
<dbReference type="AlphaFoldDB" id="A0A1Y3EDP2"/>
<comment type="caution">
    <text evidence="2">The sequence shown here is derived from an EMBL/GenBank/DDBJ whole genome shotgun (WGS) entry which is preliminary data.</text>
</comment>
<dbReference type="CDD" id="cd17101">
    <property type="entry name" value="FERM_F1_PTPN13_like"/>
    <property type="match status" value="1"/>
</dbReference>
<dbReference type="Pfam" id="PF00373">
    <property type="entry name" value="FERM_M"/>
    <property type="match status" value="1"/>
</dbReference>
<dbReference type="InterPro" id="IPR019748">
    <property type="entry name" value="FERM_central"/>
</dbReference>
<dbReference type="CDD" id="cd14473">
    <property type="entry name" value="FERM_B-lobe"/>
    <property type="match status" value="1"/>
</dbReference>
<organism evidence="2 3">
    <name type="scientific">Trichinella nativa</name>
    <dbReference type="NCBI Taxonomy" id="6335"/>
    <lineage>
        <taxon>Eukaryota</taxon>
        <taxon>Metazoa</taxon>
        <taxon>Ecdysozoa</taxon>
        <taxon>Nematoda</taxon>
        <taxon>Enoplea</taxon>
        <taxon>Dorylaimia</taxon>
        <taxon>Trichinellida</taxon>
        <taxon>Trichinellidae</taxon>
        <taxon>Trichinella</taxon>
    </lineage>
</organism>
<dbReference type="SUPFAM" id="SSF54236">
    <property type="entry name" value="Ubiquitin-like"/>
    <property type="match status" value="1"/>
</dbReference>
<dbReference type="InterPro" id="IPR000299">
    <property type="entry name" value="FERM_domain"/>
</dbReference>
<gene>
    <name evidence="2" type="ORF">D917_10016</name>
</gene>
<evidence type="ECO:0000259" key="1">
    <source>
        <dbReference type="PROSITE" id="PS50057"/>
    </source>
</evidence>
<dbReference type="Proteomes" id="UP000243006">
    <property type="component" value="Unassembled WGS sequence"/>
</dbReference>
<name>A0A1Y3EDP2_9BILA</name>
<protein>
    <submittedName>
        <fullName evidence="2">FERM protein</fullName>
    </submittedName>
</protein>
<dbReference type="InterPro" id="IPR014352">
    <property type="entry name" value="FERM/acyl-CoA-bd_prot_sf"/>
</dbReference>
<dbReference type="InterPro" id="IPR035963">
    <property type="entry name" value="FERM_2"/>
</dbReference>
<dbReference type="PANTHER" id="PTHR13429:SF5">
    <property type="entry name" value="PROTEIN EXPANDED"/>
    <property type="match status" value="1"/>
</dbReference>